<evidence type="ECO:0000259" key="5">
    <source>
        <dbReference type="Pfam" id="PF13336"/>
    </source>
</evidence>
<dbReference type="Gene3D" id="3.40.1080.10">
    <property type="entry name" value="Glutaconate Coenzyme A-transferase"/>
    <property type="match status" value="1"/>
</dbReference>
<reference evidence="6" key="1">
    <citation type="submission" date="2020-08" db="EMBL/GenBank/DDBJ databases">
        <title>Genome public.</title>
        <authorList>
            <person name="Liu C."/>
            <person name="Sun Q."/>
        </authorList>
    </citation>
    <scope>NUCLEOTIDE SEQUENCE</scope>
    <source>
        <strain evidence="6">BX8</strain>
    </source>
</reference>
<keyword evidence="7" id="KW-1185">Reference proteome</keyword>
<dbReference type="InterPro" id="IPR037171">
    <property type="entry name" value="NagB/RpiA_transferase-like"/>
</dbReference>
<proteinExistence type="inferred from homology"/>
<evidence type="ECO:0000256" key="2">
    <source>
        <dbReference type="ARBA" id="ARBA00022679"/>
    </source>
</evidence>
<accession>A0A923I9X1</accession>
<gene>
    <name evidence="6" type="ORF">H8S23_08325</name>
</gene>
<feature type="domain" description="Acetyl-CoA hydrolase/transferase C-terminal" evidence="5">
    <location>
        <begin position="354"/>
        <end position="506"/>
    </location>
</feature>
<dbReference type="GO" id="GO:0006083">
    <property type="term" value="P:acetate metabolic process"/>
    <property type="evidence" value="ECO:0007669"/>
    <property type="project" value="InterPro"/>
</dbReference>
<organism evidence="6 7">
    <name type="scientific">Anaerofilum hominis</name>
    <dbReference type="NCBI Taxonomy" id="2763016"/>
    <lineage>
        <taxon>Bacteria</taxon>
        <taxon>Bacillati</taxon>
        <taxon>Bacillota</taxon>
        <taxon>Clostridia</taxon>
        <taxon>Eubacteriales</taxon>
        <taxon>Oscillospiraceae</taxon>
        <taxon>Anaerofilum</taxon>
    </lineage>
</organism>
<dbReference type="PANTHER" id="PTHR21432:SF20">
    <property type="entry name" value="ACETYL-COA HYDROLASE"/>
    <property type="match status" value="1"/>
</dbReference>
<feature type="compositionally biased region" description="Basic residues" evidence="3">
    <location>
        <begin position="68"/>
        <end position="78"/>
    </location>
</feature>
<dbReference type="InterPro" id="IPR038460">
    <property type="entry name" value="AcetylCoA_hyd_C_sf"/>
</dbReference>
<evidence type="ECO:0000313" key="6">
    <source>
        <dbReference type="EMBL" id="MBC5581516.1"/>
    </source>
</evidence>
<dbReference type="Pfam" id="PF02550">
    <property type="entry name" value="AcetylCoA_hydro"/>
    <property type="match status" value="1"/>
</dbReference>
<dbReference type="PANTHER" id="PTHR21432">
    <property type="entry name" value="ACETYL-COA HYDROLASE-RELATED"/>
    <property type="match status" value="1"/>
</dbReference>
<protein>
    <submittedName>
        <fullName evidence="6">Acetyl-CoA hydrolase/transferase family protein</fullName>
    </submittedName>
</protein>
<dbReference type="GO" id="GO:0008775">
    <property type="term" value="F:acetate CoA-transferase activity"/>
    <property type="evidence" value="ECO:0007669"/>
    <property type="project" value="InterPro"/>
</dbReference>
<dbReference type="GO" id="GO:0016787">
    <property type="term" value="F:hydrolase activity"/>
    <property type="evidence" value="ECO:0007669"/>
    <property type="project" value="UniProtKB-KW"/>
</dbReference>
<dbReference type="AlphaFoldDB" id="A0A923I9X1"/>
<dbReference type="Proteomes" id="UP000659630">
    <property type="component" value="Unassembled WGS sequence"/>
</dbReference>
<dbReference type="InterPro" id="IPR026888">
    <property type="entry name" value="AcetylCoA_hyd_C"/>
</dbReference>
<dbReference type="InterPro" id="IPR003702">
    <property type="entry name" value="ActCoA_hydro_N"/>
</dbReference>
<evidence type="ECO:0000259" key="4">
    <source>
        <dbReference type="Pfam" id="PF02550"/>
    </source>
</evidence>
<feature type="domain" description="Acetyl-CoA hydrolase/transferase N-terminal" evidence="4">
    <location>
        <begin position="98"/>
        <end position="265"/>
    </location>
</feature>
<dbReference type="SUPFAM" id="SSF100950">
    <property type="entry name" value="NagB/RpiA/CoA transferase-like"/>
    <property type="match status" value="2"/>
</dbReference>
<evidence type="ECO:0000256" key="1">
    <source>
        <dbReference type="ARBA" id="ARBA00009632"/>
    </source>
</evidence>
<dbReference type="Gene3D" id="3.40.1080.20">
    <property type="entry name" value="Acetyl-CoA hydrolase/transferase C-terminal domain"/>
    <property type="match status" value="1"/>
</dbReference>
<evidence type="ECO:0000313" key="7">
    <source>
        <dbReference type="Proteomes" id="UP000659630"/>
    </source>
</evidence>
<keyword evidence="2" id="KW-0808">Transferase</keyword>
<keyword evidence="6" id="KW-0378">Hydrolase</keyword>
<dbReference type="Pfam" id="PF13336">
    <property type="entry name" value="AcetylCoA_hyd_C"/>
    <property type="match status" value="1"/>
</dbReference>
<comment type="caution">
    <text evidence="6">The sequence shown here is derived from an EMBL/GenBank/DDBJ whole genome shotgun (WGS) entry which is preliminary data.</text>
</comment>
<sequence>MTAPPWPGGYRGRFPGWSSFLGRQAAPAGGRCWCAAASAAAPGPPPARALLSSARRPAGTRSAAGCGRRGKSRAKKRQRELKGLHWTTLYEQKKCTAAQAVKKIQSGDRVVVGHAVSEPARLIEAMTADAPRLRDVEVVHMIAMGDSPYCRPEMEGHFRHNALFVGANTRKAVEEGRADVTPVYFSEIPALLRGSLSPDVALVQLSPPDSHGYCSFGVAVDYTKPAAEAARVVLAQINPRMPRTLGDSFIHVSRLDAVVEADEPILELPPPAVGEVERAIGRHCASLIRDGDTLQLGIGAIPDAVLLFLKDKKDLGIHSEMFSDGVVELVEAGVITNARKNFHPGKSVVTFLMGTRRLYDYVHDNPEVEMYPVDYVNDPRVIAQNDNLVSINSCVQVDLMGQVVSTSVGLRQISGVGGQVDFVRGANMSRGGRSIMAMPSTAAHGAISKIVPLIDEGAAVTTSRYDVGYVVTEYGTAELRGKTLRQRARALIGIAHPDFRGGLREEYERRFRERF</sequence>
<feature type="region of interest" description="Disordered" evidence="3">
    <location>
        <begin position="53"/>
        <end position="78"/>
    </location>
</feature>
<dbReference type="EMBL" id="JACONZ010000002">
    <property type="protein sequence ID" value="MBC5581516.1"/>
    <property type="molecule type" value="Genomic_DNA"/>
</dbReference>
<evidence type="ECO:0000256" key="3">
    <source>
        <dbReference type="SAM" id="MobiDB-lite"/>
    </source>
</evidence>
<comment type="similarity">
    <text evidence="1">Belongs to the acetyl-CoA hydrolase/transferase family.</text>
</comment>
<name>A0A923I9X1_9FIRM</name>
<dbReference type="Gene3D" id="3.30.750.70">
    <property type="entry name" value="4-hydroxybutyrate coenzyme like domains"/>
    <property type="match status" value="1"/>
</dbReference>
<dbReference type="InterPro" id="IPR046433">
    <property type="entry name" value="ActCoA_hydro"/>
</dbReference>